<dbReference type="InParanoid" id="A0A0R0JV21"/>
<proteinExistence type="predicted"/>
<dbReference type="EnsemblPlants" id="KRH56083">
    <property type="protein sequence ID" value="KRH56083"/>
    <property type="gene ID" value="GLYMA_06G302000"/>
</dbReference>
<gene>
    <name evidence="1" type="ORF">GLYMA_06G302000</name>
</gene>
<reference evidence="2" key="2">
    <citation type="submission" date="2018-02" db="UniProtKB">
        <authorList>
            <consortium name="EnsemblPlants"/>
        </authorList>
    </citation>
    <scope>IDENTIFICATION</scope>
    <source>
        <strain evidence="2">Williams 82</strain>
    </source>
</reference>
<reference evidence="1" key="3">
    <citation type="submission" date="2018-07" db="EMBL/GenBank/DDBJ databases">
        <title>WGS assembly of Glycine max.</title>
        <authorList>
            <person name="Schmutz J."/>
            <person name="Cannon S."/>
            <person name="Schlueter J."/>
            <person name="Ma J."/>
            <person name="Mitros T."/>
            <person name="Nelson W."/>
            <person name="Hyten D."/>
            <person name="Song Q."/>
            <person name="Thelen J."/>
            <person name="Cheng J."/>
            <person name="Xu D."/>
            <person name="Hellsten U."/>
            <person name="May G."/>
            <person name="Yu Y."/>
            <person name="Sakurai T."/>
            <person name="Umezawa T."/>
            <person name="Bhattacharyya M."/>
            <person name="Sandhu D."/>
            <person name="Valliyodan B."/>
            <person name="Lindquist E."/>
            <person name="Peto M."/>
            <person name="Grant D."/>
            <person name="Shu S."/>
            <person name="Goodstein D."/>
            <person name="Barry K."/>
            <person name="Futrell-Griggs M."/>
            <person name="Abernathy B."/>
            <person name="Du J."/>
            <person name="Tian Z."/>
            <person name="Zhu L."/>
            <person name="Gill N."/>
            <person name="Joshi T."/>
            <person name="Libault M."/>
            <person name="Sethuraman A."/>
            <person name="Zhang X."/>
            <person name="Shinozaki K."/>
            <person name="Nguyen H."/>
            <person name="Wing R."/>
            <person name="Cregan P."/>
            <person name="Specht J."/>
            <person name="Grimwood J."/>
            <person name="Rokhsar D."/>
            <person name="Stacey G."/>
            <person name="Shoemaker R."/>
            <person name="Jackson S."/>
        </authorList>
    </citation>
    <scope>NUCLEOTIDE SEQUENCE</scope>
    <source>
        <tissue evidence="1">Callus</tissue>
    </source>
</reference>
<sequence>MEVMKYMRQKKAMCGTNISVCQWGCQRGHQRGEIVVRVGHQDGYQTMAKGGMVLFTCRELRKRLRRGIKP</sequence>
<evidence type="ECO:0000313" key="2">
    <source>
        <dbReference type="EnsemblPlants" id="KRH56083"/>
    </source>
</evidence>
<keyword evidence="3" id="KW-1185">Reference proteome</keyword>
<dbReference type="Proteomes" id="UP000008827">
    <property type="component" value="Chromosome 6"/>
</dbReference>
<dbReference type="EMBL" id="CM000839">
    <property type="protein sequence ID" value="KRH56083.1"/>
    <property type="molecule type" value="Genomic_DNA"/>
</dbReference>
<reference evidence="1 2" key="1">
    <citation type="journal article" date="2010" name="Nature">
        <title>Genome sequence of the palaeopolyploid soybean.</title>
        <authorList>
            <person name="Schmutz J."/>
            <person name="Cannon S.B."/>
            <person name="Schlueter J."/>
            <person name="Ma J."/>
            <person name="Mitros T."/>
            <person name="Nelson W."/>
            <person name="Hyten D.L."/>
            <person name="Song Q."/>
            <person name="Thelen J.J."/>
            <person name="Cheng J."/>
            <person name="Xu D."/>
            <person name="Hellsten U."/>
            <person name="May G.D."/>
            <person name="Yu Y."/>
            <person name="Sakurai T."/>
            <person name="Umezawa T."/>
            <person name="Bhattacharyya M.K."/>
            <person name="Sandhu D."/>
            <person name="Valliyodan B."/>
            <person name="Lindquist E."/>
            <person name="Peto M."/>
            <person name="Grant D."/>
            <person name="Shu S."/>
            <person name="Goodstein D."/>
            <person name="Barry K."/>
            <person name="Futrell-Griggs M."/>
            <person name="Abernathy B."/>
            <person name="Du J."/>
            <person name="Tian Z."/>
            <person name="Zhu L."/>
            <person name="Gill N."/>
            <person name="Joshi T."/>
            <person name="Libault M."/>
            <person name="Sethuraman A."/>
            <person name="Zhang X.-C."/>
            <person name="Shinozaki K."/>
            <person name="Nguyen H.T."/>
            <person name="Wing R.A."/>
            <person name="Cregan P."/>
            <person name="Specht J."/>
            <person name="Grimwood J."/>
            <person name="Rokhsar D."/>
            <person name="Stacey G."/>
            <person name="Shoemaker R.C."/>
            <person name="Jackson S.A."/>
        </authorList>
    </citation>
    <scope>NUCLEOTIDE SEQUENCE</scope>
    <source>
        <strain evidence="2">cv. Williams 82</strain>
        <tissue evidence="1">Callus</tissue>
    </source>
</reference>
<organism evidence="1">
    <name type="scientific">Glycine max</name>
    <name type="common">Soybean</name>
    <name type="synonym">Glycine hispida</name>
    <dbReference type="NCBI Taxonomy" id="3847"/>
    <lineage>
        <taxon>Eukaryota</taxon>
        <taxon>Viridiplantae</taxon>
        <taxon>Streptophyta</taxon>
        <taxon>Embryophyta</taxon>
        <taxon>Tracheophyta</taxon>
        <taxon>Spermatophyta</taxon>
        <taxon>Magnoliopsida</taxon>
        <taxon>eudicotyledons</taxon>
        <taxon>Gunneridae</taxon>
        <taxon>Pentapetalae</taxon>
        <taxon>rosids</taxon>
        <taxon>fabids</taxon>
        <taxon>Fabales</taxon>
        <taxon>Fabaceae</taxon>
        <taxon>Papilionoideae</taxon>
        <taxon>50 kb inversion clade</taxon>
        <taxon>NPAAA clade</taxon>
        <taxon>indigoferoid/millettioid clade</taxon>
        <taxon>Phaseoleae</taxon>
        <taxon>Glycine</taxon>
        <taxon>Glycine subgen. Soja</taxon>
    </lineage>
</organism>
<dbReference type="AlphaFoldDB" id="A0A0R0JV21"/>
<dbReference type="Gramene" id="KRH56083">
    <property type="protein sequence ID" value="KRH56083"/>
    <property type="gene ID" value="GLYMA_06G302000"/>
</dbReference>
<name>A0A0R0JV21_SOYBN</name>
<evidence type="ECO:0000313" key="3">
    <source>
        <dbReference type="Proteomes" id="UP000008827"/>
    </source>
</evidence>
<protein>
    <submittedName>
        <fullName evidence="1 2">Uncharacterized protein</fullName>
    </submittedName>
</protein>
<evidence type="ECO:0000313" key="1">
    <source>
        <dbReference type="EMBL" id="KRH56083.1"/>
    </source>
</evidence>
<accession>A0A0R0JV21</accession>